<keyword evidence="8" id="KW-0732">Signal</keyword>
<feature type="region of interest" description="Disordered" evidence="21">
    <location>
        <begin position="657"/>
        <end position="687"/>
    </location>
</feature>
<gene>
    <name evidence="22 23" type="primary">KAR2</name>
    <name evidence="23" type="ordered locus">CAALFM_C201120WA</name>
    <name evidence="22" type="ordered locus">orf19.9564</name>
</gene>
<dbReference type="GO" id="GO:0030968">
    <property type="term" value="P:endoplasmic reticulum unfolded protein response"/>
    <property type="evidence" value="ECO:0000318"/>
    <property type="project" value="GO_Central"/>
</dbReference>
<dbReference type="OrthoDB" id="2401965at2759"/>
<dbReference type="Gene3D" id="3.30.30.30">
    <property type="match status" value="1"/>
</dbReference>
<dbReference type="RefSeq" id="XP_719462.2">
    <property type="nucleotide sequence ID" value="XM_714369.2"/>
</dbReference>
<evidence type="ECO:0000256" key="4">
    <source>
        <dbReference type="ARBA" id="ARBA00007381"/>
    </source>
</evidence>
<dbReference type="Pfam" id="PF00012">
    <property type="entry name" value="HSP70"/>
    <property type="match status" value="1"/>
</dbReference>
<dbReference type="GO" id="GO:0030446">
    <property type="term" value="C:hyphal cell wall"/>
    <property type="evidence" value="ECO:0007669"/>
    <property type="project" value="UniProtKB-ARBA"/>
</dbReference>
<dbReference type="Proteomes" id="UP000000559">
    <property type="component" value="Chromosome 2"/>
</dbReference>
<keyword evidence="7" id="KW-0964">Secreted</keyword>
<evidence type="ECO:0000313" key="23">
    <source>
        <dbReference type="EMBL" id="AOW27160.1"/>
    </source>
</evidence>
<dbReference type="GO" id="GO:0000742">
    <property type="term" value="P:karyogamy involved in conjugation with cellular fusion"/>
    <property type="evidence" value="ECO:0007669"/>
    <property type="project" value="EnsemblFungi"/>
</dbReference>
<reference evidence="23 24" key="3">
    <citation type="journal article" date="2013" name="Genome Biol.">
        <title>Assembly of a phased diploid Candida albicans genome facilitates allele-specific measurements and provides a simple model for repeat and indel structure.</title>
        <authorList>
            <person name="Muzzey D."/>
            <person name="Schwartz K."/>
            <person name="Weissman J.S."/>
            <person name="Sherlock G."/>
        </authorList>
    </citation>
    <scope>NUCLEOTIDE SEQUENCE [LARGE SCALE GENOMIC DNA]</scope>
    <source>
        <strain evidence="24">SC5314 / ATCC MYA-2876</strain>
    </source>
</reference>
<dbReference type="PANTHER" id="PTHR19375">
    <property type="entry name" value="HEAT SHOCK PROTEIN 70KDA"/>
    <property type="match status" value="1"/>
</dbReference>
<dbReference type="SUPFAM" id="SSF53067">
    <property type="entry name" value="Actin-like ATPase domain"/>
    <property type="match status" value="2"/>
</dbReference>
<dbReference type="GO" id="GO:0031072">
    <property type="term" value="F:heat shock protein binding"/>
    <property type="evidence" value="ECO:0000318"/>
    <property type="project" value="GO_Central"/>
</dbReference>
<comment type="catalytic activity">
    <reaction evidence="16">
        <text>ATP + H2O = ADP + phosphate + H(+)</text>
        <dbReference type="Rhea" id="RHEA:13065"/>
        <dbReference type="ChEBI" id="CHEBI:15377"/>
        <dbReference type="ChEBI" id="CHEBI:15378"/>
        <dbReference type="ChEBI" id="CHEBI:30616"/>
        <dbReference type="ChEBI" id="CHEBI:43474"/>
        <dbReference type="ChEBI" id="CHEBI:456216"/>
        <dbReference type="EC" id="3.6.4.10"/>
    </reaction>
</comment>
<evidence type="ECO:0000256" key="17">
    <source>
        <dbReference type="ARBA" id="ARBA00056737"/>
    </source>
</evidence>
<evidence type="ECO:0000256" key="9">
    <source>
        <dbReference type="ARBA" id="ARBA00022741"/>
    </source>
</evidence>
<dbReference type="GO" id="GO:0044183">
    <property type="term" value="F:protein folding chaperone"/>
    <property type="evidence" value="ECO:0000318"/>
    <property type="project" value="GO_Central"/>
</dbReference>
<evidence type="ECO:0000256" key="8">
    <source>
        <dbReference type="ARBA" id="ARBA00022729"/>
    </source>
</evidence>
<dbReference type="GO" id="GO:0016887">
    <property type="term" value="F:ATP hydrolysis activity"/>
    <property type="evidence" value="ECO:0000318"/>
    <property type="project" value="GO_Central"/>
</dbReference>
<keyword evidence="14" id="KW-0346">Stress response</keyword>
<keyword evidence="11" id="KW-0256">Endoplasmic reticulum</keyword>
<evidence type="ECO:0000256" key="14">
    <source>
        <dbReference type="ARBA" id="ARBA00023016"/>
    </source>
</evidence>
<dbReference type="GO" id="GO:0005576">
    <property type="term" value="C:extracellular region"/>
    <property type="evidence" value="ECO:0000314"/>
    <property type="project" value="CGD"/>
</dbReference>
<comment type="function">
    <text evidence="17">Heat shock protein that may play a role in the transport of polypeptides both across the mitochondrial membranes and into the endoplasmic reticulum.</text>
</comment>
<dbReference type="PROSITE" id="PS01036">
    <property type="entry name" value="HSP70_3"/>
    <property type="match status" value="1"/>
</dbReference>
<reference evidence="23 24" key="2">
    <citation type="journal article" date="2007" name="Genome Biol.">
        <title>Assembly of the Candida albicans genome into sixteen supercontigs aligned on the eight chromosomes.</title>
        <authorList>
            <person name="van het Hoog M."/>
            <person name="Rast T.J."/>
            <person name="Martchenko M."/>
            <person name="Grindle S."/>
            <person name="Dignard D."/>
            <person name="Hogues H."/>
            <person name="Cuomo C."/>
            <person name="Berriman M."/>
            <person name="Scherer S."/>
            <person name="Magee B.B."/>
            <person name="Whiteway M."/>
            <person name="Chibana H."/>
            <person name="Nantel A."/>
            <person name="Magee P.T."/>
        </authorList>
    </citation>
    <scope>GENOME REANNOTATION</scope>
    <source>
        <strain evidence="24">SC5314 / ATCC MYA-2876</strain>
    </source>
</reference>
<dbReference type="EC" id="3.6.4.10" evidence="5"/>
<comment type="similarity">
    <text evidence="4 20">Belongs to the heat shock protein 70 family.</text>
</comment>
<evidence type="ECO:0000313" key="24">
    <source>
        <dbReference type="Proteomes" id="UP000000559"/>
    </source>
</evidence>
<name>A0A1D8PG96_CANAL</name>
<dbReference type="GO" id="GO:0070972">
    <property type="term" value="P:protein localization to endoplasmic reticulum"/>
    <property type="evidence" value="ECO:0007669"/>
    <property type="project" value="EnsemblFungi"/>
</dbReference>
<dbReference type="InterPro" id="IPR043129">
    <property type="entry name" value="ATPase_NBD"/>
</dbReference>
<evidence type="ECO:0000256" key="3">
    <source>
        <dbReference type="ARBA" id="ARBA00004319"/>
    </source>
</evidence>
<dbReference type="CDD" id="cd10241">
    <property type="entry name" value="ASKHA_NBD_HSP70_BiP"/>
    <property type="match status" value="1"/>
</dbReference>
<dbReference type="FunFam" id="3.30.30.30:FF:000001">
    <property type="entry name" value="heat shock 70 kDa protein-like"/>
    <property type="match status" value="1"/>
</dbReference>
<evidence type="ECO:0000256" key="11">
    <source>
        <dbReference type="ARBA" id="ARBA00022824"/>
    </source>
</evidence>
<dbReference type="GO" id="GO:0005634">
    <property type="term" value="C:nucleus"/>
    <property type="evidence" value="ECO:0000318"/>
    <property type="project" value="GO_Central"/>
</dbReference>
<comment type="subunit">
    <text evidence="18">Binds human histatin-5, an antifungal peptide from saliva.</text>
</comment>
<dbReference type="GO" id="GO:0051082">
    <property type="term" value="F:unfolded protein binding"/>
    <property type="evidence" value="ECO:0007669"/>
    <property type="project" value="EnsemblFungi"/>
</dbReference>
<dbReference type="InterPro" id="IPR029048">
    <property type="entry name" value="HSP70_C_sf"/>
</dbReference>
<evidence type="ECO:0000256" key="5">
    <source>
        <dbReference type="ARBA" id="ARBA00012554"/>
    </source>
</evidence>
<dbReference type="SUPFAM" id="SSF100934">
    <property type="entry name" value="Heat shock protein 70kD (HSP70), C-terminal subdomain"/>
    <property type="match status" value="1"/>
</dbReference>
<dbReference type="GO" id="GO:0034663">
    <property type="term" value="C:endoplasmic reticulum chaperone complex"/>
    <property type="evidence" value="ECO:0000318"/>
    <property type="project" value="GO_Central"/>
</dbReference>
<dbReference type="Gene3D" id="1.20.1270.10">
    <property type="match status" value="1"/>
</dbReference>
<dbReference type="eggNOG" id="KOG0100">
    <property type="taxonomic scope" value="Eukaryota"/>
</dbReference>
<dbReference type="FunFam" id="2.60.34.10:FF:000002">
    <property type="entry name" value="Heat shock 70 kDa"/>
    <property type="match status" value="1"/>
</dbReference>
<dbReference type="GeneID" id="3638830"/>
<dbReference type="GO" id="GO:0005737">
    <property type="term" value="C:cytoplasm"/>
    <property type="evidence" value="ECO:0000318"/>
    <property type="project" value="GO_Central"/>
</dbReference>
<dbReference type="GO" id="GO:0005886">
    <property type="term" value="C:plasma membrane"/>
    <property type="evidence" value="ECO:0007669"/>
    <property type="project" value="UniProtKB-ARBA"/>
</dbReference>
<evidence type="ECO:0000256" key="6">
    <source>
        <dbReference type="ARBA" id="ARBA00019933"/>
    </source>
</evidence>
<dbReference type="InterPro" id="IPR029047">
    <property type="entry name" value="HSP70_peptide-bd_sf"/>
</dbReference>
<keyword evidence="7" id="KW-0134">Cell wall</keyword>
<dbReference type="FunCoup" id="A0A1D8PG96">
    <property type="interactions" value="1403"/>
</dbReference>
<evidence type="ECO:0000313" key="22">
    <source>
        <dbReference type="CGD" id="CAL0000199653"/>
    </source>
</evidence>
<dbReference type="Gene3D" id="3.30.420.40">
    <property type="match status" value="2"/>
</dbReference>
<evidence type="ECO:0000256" key="12">
    <source>
        <dbReference type="ARBA" id="ARBA00022840"/>
    </source>
</evidence>
<proteinExistence type="inferred from homology"/>
<keyword evidence="13" id="KW-0007">Acetylation</keyword>
<dbReference type="VEuPathDB" id="FungiDB:C2_01120W_A"/>
<dbReference type="InterPro" id="IPR042050">
    <property type="entry name" value="BIP_NBD"/>
</dbReference>
<dbReference type="GO" id="GO:0016020">
    <property type="term" value="C:membrane"/>
    <property type="evidence" value="ECO:0000318"/>
    <property type="project" value="GO_Central"/>
</dbReference>
<dbReference type="GO" id="GO:0009986">
    <property type="term" value="C:cell surface"/>
    <property type="evidence" value="ECO:0000314"/>
    <property type="project" value="CGD"/>
</dbReference>
<dbReference type="InterPro" id="IPR013126">
    <property type="entry name" value="Hsp_70_fam"/>
</dbReference>
<accession>A0A1D8PG96</accession>
<evidence type="ECO:0000256" key="2">
    <source>
        <dbReference type="ARBA" id="ARBA00004191"/>
    </source>
</evidence>
<evidence type="ECO:0000256" key="15">
    <source>
        <dbReference type="ARBA" id="ARBA00031728"/>
    </source>
</evidence>
<keyword evidence="12 20" id="KW-0067">ATP-binding</keyword>
<dbReference type="GO" id="GO:0005788">
    <property type="term" value="C:endoplasmic reticulum lumen"/>
    <property type="evidence" value="ECO:0000318"/>
    <property type="project" value="GO_Central"/>
</dbReference>
<dbReference type="GO" id="GO:0070880">
    <property type="term" value="P:fungal-type cell wall beta-glucan biosynthetic process"/>
    <property type="evidence" value="ECO:0007669"/>
    <property type="project" value="EnsemblFungi"/>
</dbReference>
<dbReference type="InterPro" id="IPR018181">
    <property type="entry name" value="Heat_shock_70_CS"/>
</dbReference>
<dbReference type="GO" id="GO:0031204">
    <property type="term" value="P:post-translational protein targeting to membrane, translocation"/>
    <property type="evidence" value="ECO:0007669"/>
    <property type="project" value="EnsemblFungi"/>
</dbReference>
<feature type="compositionally biased region" description="Gly residues" evidence="21">
    <location>
        <begin position="659"/>
        <end position="669"/>
    </location>
</feature>
<dbReference type="CGD" id="CAL0000199653">
    <property type="gene designation" value="KAR2"/>
</dbReference>
<dbReference type="InParanoid" id="A0A1D8PG96"/>
<dbReference type="Gene3D" id="2.60.34.10">
    <property type="entry name" value="Substrate Binding Domain Of DNAk, Chain A, domain 1"/>
    <property type="match status" value="1"/>
</dbReference>
<comment type="subcellular location">
    <subcellularLocation>
        <location evidence="3">Endoplasmic reticulum lumen</location>
    </subcellularLocation>
    <subcellularLocation>
        <location evidence="2">Secreted</location>
        <location evidence="2">Cell wall</location>
    </subcellularLocation>
</comment>
<dbReference type="PROSITE" id="PS00329">
    <property type="entry name" value="HSP70_2"/>
    <property type="match status" value="1"/>
</dbReference>
<evidence type="ECO:0000256" key="20">
    <source>
        <dbReference type="RuleBase" id="RU003322"/>
    </source>
</evidence>
<evidence type="ECO:0000256" key="13">
    <source>
        <dbReference type="ARBA" id="ARBA00022990"/>
    </source>
</evidence>
<dbReference type="GO" id="GO:0140662">
    <property type="term" value="F:ATP-dependent protein folding chaperone"/>
    <property type="evidence" value="ECO:0007669"/>
    <property type="project" value="InterPro"/>
</dbReference>
<dbReference type="GO" id="GO:0005524">
    <property type="term" value="F:ATP binding"/>
    <property type="evidence" value="ECO:0007669"/>
    <property type="project" value="UniProtKB-KW"/>
</dbReference>
<keyword evidence="24" id="KW-1185">Reference proteome</keyword>
<dbReference type="KEGG" id="cal:CAALFM_C201120WA"/>
<dbReference type="AlphaFoldDB" id="A0A1D8PG96"/>
<dbReference type="FunFam" id="1.20.1270.10:FF:000009">
    <property type="entry name" value="DnaK-type molecular chaperone BiP"/>
    <property type="match status" value="1"/>
</dbReference>
<dbReference type="GO" id="GO:0042026">
    <property type="term" value="P:protein refolding"/>
    <property type="evidence" value="ECO:0000318"/>
    <property type="project" value="GO_Central"/>
</dbReference>
<dbReference type="STRING" id="237561.A0A1D8PG96"/>
<organism evidence="23 24">
    <name type="scientific">Candida albicans (strain SC5314 / ATCC MYA-2876)</name>
    <name type="common">Yeast</name>
    <dbReference type="NCBI Taxonomy" id="237561"/>
    <lineage>
        <taxon>Eukaryota</taxon>
        <taxon>Fungi</taxon>
        <taxon>Dikarya</taxon>
        <taxon>Ascomycota</taxon>
        <taxon>Saccharomycotina</taxon>
        <taxon>Pichiomycetes</taxon>
        <taxon>Debaryomycetaceae</taxon>
        <taxon>Candida/Lodderomyces clade</taxon>
        <taxon>Candida</taxon>
    </lineage>
</organism>
<dbReference type="Gene3D" id="3.90.640.10">
    <property type="entry name" value="Actin, Chain A, domain 4"/>
    <property type="match status" value="1"/>
</dbReference>
<sequence length="687" mass="74562">MRSSQSSWLPRIGLLYVALVILIPFLVSPKHAFAVAAVSDDESSTDNYGTVIGIDLGTTYSCVGVMKNGKVEILANDQGNRITPSYVSFNGDERLVGDAAKNQASSNVNNTVFDIKRLIGLKYNDDTVQKELKHLPYKIENKGNKPVVKVEYQGEEKTFSPEEISSMVLGKMKSIAEDYLGKKVTHAVVTVPAYFNDAQRQATKDAGTIAGLNVLRIVNEPTAAAIAYGLDKGDQEKQIIVYDLGGGTFDVSLLSIEGGVFEVLATAGDTHLGGEDFDFKIVRYLAKQFKKKHNIDITANAKAISKLKREAEKAKRTLSSQMSTRVEIDSFVDGIDFSETLSRAKFEELNIAAFRKTLKPVEQVLKDGGVKKSDIDDIVLVGGSTRIPKVQELLEGFFDGKKASKGINPDEAVAYGAAVQAGVLSGEEGVDDIVLLDVNPLTLGIETSGGVMTTLIKRNTAIPTKKSQIFSTAADNQPTVLIQVYEGERTMAKDNNRLGKFELTGIPPAPRGVPQIEVTFSLDANGILKVEAADKGTGKSESITITNEKGRLSKDEIDRMVEEAEKYAQQDQELKEKIEARNSLENYAHVLRGQLSDTSETGLGSKLDDDDKETLDDAIKETLEFIEDNFDTATAEEFEEQKQKLIDVANPITAKLYGGAAGEGAGGAGDAKFGDDDSDDEFDHDEL</sequence>
<dbReference type="GO" id="GO:0042277">
    <property type="term" value="F:peptide binding"/>
    <property type="evidence" value="ECO:0007669"/>
    <property type="project" value="UniProtKB-ARBA"/>
</dbReference>
<dbReference type="PRINTS" id="PR00301">
    <property type="entry name" value="HEATSHOCK70"/>
</dbReference>
<evidence type="ECO:0000256" key="7">
    <source>
        <dbReference type="ARBA" id="ARBA00022512"/>
    </source>
</evidence>
<dbReference type="GO" id="GO:0009636">
    <property type="term" value="P:response to toxic substance"/>
    <property type="evidence" value="ECO:0007669"/>
    <property type="project" value="UniProtKB-ARBA"/>
</dbReference>
<evidence type="ECO:0000256" key="10">
    <source>
        <dbReference type="ARBA" id="ARBA00022801"/>
    </source>
</evidence>
<evidence type="ECO:0000256" key="16">
    <source>
        <dbReference type="ARBA" id="ARBA00048056"/>
    </source>
</evidence>
<comment type="function">
    <text evidence="1">Probably plays a role in facilitating the assembly of multimeric protein complexes inside the ER. Is required for secretory polypeptide translocation. May physically associate with SEC63 protein in the endoplasmic reticulum and this interaction may be regulated by ATP hydrolysis.</text>
</comment>
<evidence type="ECO:0000256" key="18">
    <source>
        <dbReference type="ARBA" id="ARBA00065230"/>
    </source>
</evidence>
<dbReference type="FunFam" id="3.90.640.10:FF:000002">
    <property type="entry name" value="Heat shock 70 kDa"/>
    <property type="match status" value="1"/>
</dbReference>
<dbReference type="NCBIfam" id="NF001413">
    <property type="entry name" value="PRK00290.1"/>
    <property type="match status" value="1"/>
</dbReference>
<evidence type="ECO:0000256" key="1">
    <source>
        <dbReference type="ARBA" id="ARBA00002226"/>
    </source>
</evidence>
<dbReference type="GO" id="GO:0006457">
    <property type="term" value="P:protein folding"/>
    <property type="evidence" value="ECO:0000303"/>
    <property type="project" value="CGD"/>
</dbReference>
<dbReference type="FunFam" id="3.30.420.40:FF:000026">
    <property type="entry name" value="Heat shock protein 70"/>
    <property type="match status" value="1"/>
</dbReference>
<dbReference type="GO" id="GO:0015450">
    <property type="term" value="F:protein-transporting ATPase activity"/>
    <property type="evidence" value="ECO:0007669"/>
    <property type="project" value="EnsemblFungi"/>
</dbReference>
<keyword evidence="9 20" id="KW-0547">Nucleotide-binding</keyword>
<dbReference type="GO" id="GO:0006616">
    <property type="term" value="P:SRP-dependent cotranslational protein targeting to membrane, translocation"/>
    <property type="evidence" value="ECO:0000315"/>
    <property type="project" value="CGD"/>
</dbReference>
<evidence type="ECO:0000256" key="21">
    <source>
        <dbReference type="SAM" id="MobiDB-lite"/>
    </source>
</evidence>
<dbReference type="GO" id="GO:0062040">
    <property type="term" value="C:fungal biofilm matrix"/>
    <property type="evidence" value="ECO:0007669"/>
    <property type="project" value="UniProtKB-ARBA"/>
</dbReference>
<dbReference type="EMBL" id="CP017624">
    <property type="protein sequence ID" value="AOW27160.1"/>
    <property type="molecule type" value="Genomic_DNA"/>
</dbReference>
<dbReference type="PROSITE" id="PS00297">
    <property type="entry name" value="HSP70_1"/>
    <property type="match status" value="1"/>
</dbReference>
<dbReference type="SMR" id="A0A1D8PG96"/>
<keyword evidence="10" id="KW-0378">Hydrolase</keyword>
<reference evidence="23 24" key="1">
    <citation type="journal article" date="2004" name="Proc. Natl. Acad. Sci. U.S.A.">
        <title>The diploid genome sequence of Candida albicans.</title>
        <authorList>
            <person name="Jones T."/>
            <person name="Federspiel N.A."/>
            <person name="Chibana H."/>
            <person name="Dungan J."/>
            <person name="Kalman S."/>
            <person name="Magee B.B."/>
            <person name="Newport G."/>
            <person name="Thorstenson Y.R."/>
            <person name="Agabian N."/>
            <person name="Magee P.T."/>
            <person name="Davis R.W."/>
            <person name="Scherer S."/>
        </authorList>
    </citation>
    <scope>NUCLEOTIDE SEQUENCE [LARGE SCALE GENOMIC DNA]</scope>
    <source>
        <strain evidence="24">SC5314 / ATCC MYA-2876</strain>
    </source>
</reference>
<feature type="compositionally biased region" description="Acidic residues" evidence="21">
    <location>
        <begin position="676"/>
        <end position="687"/>
    </location>
</feature>
<protein>
    <recommendedName>
        <fullName evidence="19">Endoplasmic reticulum chaperone BIP</fullName>
        <ecNumber evidence="5">3.6.4.10</ecNumber>
    </recommendedName>
    <alternativeName>
        <fullName evidence="6">Endoplasmic reticulum chaperone BiP</fullName>
    </alternativeName>
    <alternativeName>
        <fullName evidence="15">Immunoglobulin heavy chain-binding protein homolog</fullName>
    </alternativeName>
</protein>
<dbReference type="GO" id="GO:0036503">
    <property type="term" value="P:ERAD pathway"/>
    <property type="evidence" value="ECO:0000318"/>
    <property type="project" value="GO_Central"/>
</dbReference>
<evidence type="ECO:0000256" key="19">
    <source>
        <dbReference type="ARBA" id="ARBA00069311"/>
    </source>
</evidence>
<dbReference type="GO" id="GO:0034099">
    <property type="term" value="C:luminal surveillance complex"/>
    <property type="evidence" value="ECO:0007669"/>
    <property type="project" value="EnsemblFungi"/>
</dbReference>
<dbReference type="SUPFAM" id="SSF100920">
    <property type="entry name" value="Heat shock protein 70kD (HSP70), peptide-binding domain"/>
    <property type="match status" value="1"/>
</dbReference>